<sequence>MLNNVRLEVEEESEMLLELLRDVPSFDGPKPQRLLNSPSLDISLGDVIAPKPPIKLHSLDSSRMKVVDYLTTQTPPSPHVMFNDDWRLESKEVSPLGEELGLFDRPNEVERGRILEARRLESNLQQQISQRMAASHHDAK</sequence>
<reference evidence="1" key="1">
    <citation type="journal article" date="2019" name="Sci. Rep.">
        <title>Draft genome of Tanacetum cinerariifolium, the natural source of mosquito coil.</title>
        <authorList>
            <person name="Yamashiro T."/>
            <person name="Shiraishi A."/>
            <person name="Satake H."/>
            <person name="Nakayama K."/>
        </authorList>
    </citation>
    <scope>NUCLEOTIDE SEQUENCE</scope>
</reference>
<evidence type="ECO:0000313" key="1">
    <source>
        <dbReference type="EMBL" id="GEU30781.1"/>
    </source>
</evidence>
<comment type="caution">
    <text evidence="1">The sequence shown here is derived from an EMBL/GenBank/DDBJ whole genome shotgun (WGS) entry which is preliminary data.</text>
</comment>
<dbReference type="EMBL" id="BKCJ010000188">
    <property type="protein sequence ID" value="GEU30781.1"/>
    <property type="molecule type" value="Genomic_DNA"/>
</dbReference>
<accession>A0A6L2J1V5</accession>
<organism evidence="1">
    <name type="scientific">Tanacetum cinerariifolium</name>
    <name type="common">Dalmatian daisy</name>
    <name type="synonym">Chrysanthemum cinerariifolium</name>
    <dbReference type="NCBI Taxonomy" id="118510"/>
    <lineage>
        <taxon>Eukaryota</taxon>
        <taxon>Viridiplantae</taxon>
        <taxon>Streptophyta</taxon>
        <taxon>Embryophyta</taxon>
        <taxon>Tracheophyta</taxon>
        <taxon>Spermatophyta</taxon>
        <taxon>Magnoliopsida</taxon>
        <taxon>eudicotyledons</taxon>
        <taxon>Gunneridae</taxon>
        <taxon>Pentapetalae</taxon>
        <taxon>asterids</taxon>
        <taxon>campanulids</taxon>
        <taxon>Asterales</taxon>
        <taxon>Asteraceae</taxon>
        <taxon>Asteroideae</taxon>
        <taxon>Anthemideae</taxon>
        <taxon>Anthemidinae</taxon>
        <taxon>Tanacetum</taxon>
    </lineage>
</organism>
<protein>
    <submittedName>
        <fullName evidence="1">Uncharacterized protein</fullName>
    </submittedName>
</protein>
<gene>
    <name evidence="1" type="ORF">Tci_002759</name>
</gene>
<proteinExistence type="predicted"/>
<name>A0A6L2J1V5_TANCI</name>
<dbReference type="AlphaFoldDB" id="A0A6L2J1V5"/>